<dbReference type="STRING" id="56780.SYN_00802"/>
<reference evidence="1 2" key="1">
    <citation type="journal article" date="2007" name="Proc. Natl. Acad. Sci. U.S.A.">
        <title>The genome of Syntrophus aciditrophicus: life at the thermodynamic limit of microbial growth.</title>
        <authorList>
            <person name="McInerney M.J."/>
            <person name="Rohlin L."/>
            <person name="Mouttaki H."/>
            <person name="Kim U."/>
            <person name="Krupp R.S."/>
            <person name="Rios-Hernandez L."/>
            <person name="Sieber J."/>
            <person name="Struchtemeyer C.G."/>
            <person name="Bhattacharyya A."/>
            <person name="Campbell J.W."/>
            <person name="Gunsalus R.P."/>
        </authorList>
    </citation>
    <scope>NUCLEOTIDE SEQUENCE [LARGE SCALE GENOMIC DNA]</scope>
    <source>
        <strain evidence="1 2">SB</strain>
    </source>
</reference>
<gene>
    <name evidence="1" type="ORF">SYN_00802</name>
</gene>
<name>Q2LVR1_SYNAS</name>
<dbReference type="InParanoid" id="Q2LVR1"/>
<evidence type="ECO:0000313" key="2">
    <source>
        <dbReference type="Proteomes" id="UP000001933"/>
    </source>
</evidence>
<dbReference type="AlphaFoldDB" id="Q2LVR1"/>
<keyword evidence="2" id="KW-1185">Reference proteome</keyword>
<dbReference type="EMBL" id="CP000252">
    <property type="protein sequence ID" value="ABC78170.1"/>
    <property type="molecule type" value="Genomic_DNA"/>
</dbReference>
<evidence type="ECO:0000313" key="1">
    <source>
        <dbReference type="EMBL" id="ABC78170.1"/>
    </source>
</evidence>
<dbReference type="HOGENOM" id="CLU_1577705_0_0_7"/>
<accession>Q2LVR1</accession>
<organism evidence="1 2">
    <name type="scientific">Syntrophus aciditrophicus (strain SB)</name>
    <dbReference type="NCBI Taxonomy" id="56780"/>
    <lineage>
        <taxon>Bacteria</taxon>
        <taxon>Pseudomonadati</taxon>
        <taxon>Thermodesulfobacteriota</taxon>
        <taxon>Syntrophia</taxon>
        <taxon>Syntrophales</taxon>
        <taxon>Syntrophaceae</taxon>
        <taxon>Syntrophus</taxon>
    </lineage>
</organism>
<protein>
    <submittedName>
        <fullName evidence="1">Hypothetical cytosolic protein</fullName>
    </submittedName>
</protein>
<sequence>MNENVFHGCRIILSFCFEQKIFRLIAQRTLIRPLLAHTSLFRQYLEPRQGKVPFFSTSFTILPFPVEIFYVSVFRNSLHLDTSAAVPYSGFKSYRPYREIRGQEKGSRQQRQGGDFLTAVPEGKGNLMFTELRDVPKLPVFLKKGRFHRVSRTGPHTHRRNCLGAQDPH</sequence>
<proteinExistence type="predicted"/>
<dbReference type="Proteomes" id="UP000001933">
    <property type="component" value="Chromosome"/>
</dbReference>
<dbReference type="KEGG" id="sat:SYN_00802"/>